<keyword evidence="1" id="KW-0812">Transmembrane</keyword>
<keyword evidence="1" id="KW-0472">Membrane</keyword>
<dbReference type="EMBL" id="JAUHHV010000010">
    <property type="protein sequence ID" value="KAK1411480.1"/>
    <property type="molecule type" value="Genomic_DNA"/>
</dbReference>
<feature type="transmembrane region" description="Helical" evidence="1">
    <location>
        <begin position="12"/>
        <end position="33"/>
    </location>
</feature>
<reference evidence="2" key="1">
    <citation type="journal article" date="2023" name="bioRxiv">
        <title>Improved chromosome-level genome assembly for marigold (Tagetes erecta).</title>
        <authorList>
            <person name="Jiang F."/>
            <person name="Yuan L."/>
            <person name="Wang S."/>
            <person name="Wang H."/>
            <person name="Xu D."/>
            <person name="Wang A."/>
            <person name="Fan W."/>
        </authorList>
    </citation>
    <scope>NUCLEOTIDE SEQUENCE</scope>
    <source>
        <strain evidence="2">WSJ</strain>
        <tissue evidence="2">Leaf</tissue>
    </source>
</reference>
<evidence type="ECO:0000313" key="2">
    <source>
        <dbReference type="EMBL" id="KAK1411480.1"/>
    </source>
</evidence>
<sequence length="67" mass="7429">MVVGRCHHRPYILGGVIVSLLELTLKTLPYLLISKVGEYRPHACLLSSIVCFFSCFPSFSLPAFSIS</sequence>
<accession>A0AAD8ND75</accession>
<comment type="caution">
    <text evidence="2">The sequence shown here is derived from an EMBL/GenBank/DDBJ whole genome shotgun (WGS) entry which is preliminary data.</text>
</comment>
<dbReference type="Proteomes" id="UP001229421">
    <property type="component" value="Unassembled WGS sequence"/>
</dbReference>
<organism evidence="2 3">
    <name type="scientific">Tagetes erecta</name>
    <name type="common">African marigold</name>
    <dbReference type="NCBI Taxonomy" id="13708"/>
    <lineage>
        <taxon>Eukaryota</taxon>
        <taxon>Viridiplantae</taxon>
        <taxon>Streptophyta</taxon>
        <taxon>Embryophyta</taxon>
        <taxon>Tracheophyta</taxon>
        <taxon>Spermatophyta</taxon>
        <taxon>Magnoliopsida</taxon>
        <taxon>eudicotyledons</taxon>
        <taxon>Gunneridae</taxon>
        <taxon>Pentapetalae</taxon>
        <taxon>asterids</taxon>
        <taxon>campanulids</taxon>
        <taxon>Asterales</taxon>
        <taxon>Asteraceae</taxon>
        <taxon>Asteroideae</taxon>
        <taxon>Heliantheae alliance</taxon>
        <taxon>Tageteae</taxon>
        <taxon>Tagetes</taxon>
    </lineage>
</organism>
<gene>
    <name evidence="2" type="ORF">QVD17_38029</name>
</gene>
<keyword evidence="1" id="KW-1133">Transmembrane helix</keyword>
<evidence type="ECO:0000313" key="3">
    <source>
        <dbReference type="Proteomes" id="UP001229421"/>
    </source>
</evidence>
<proteinExistence type="predicted"/>
<dbReference type="AlphaFoldDB" id="A0AAD8ND75"/>
<feature type="transmembrane region" description="Helical" evidence="1">
    <location>
        <begin position="45"/>
        <end position="66"/>
    </location>
</feature>
<keyword evidence="3" id="KW-1185">Reference proteome</keyword>
<name>A0AAD8ND75_TARER</name>
<evidence type="ECO:0000256" key="1">
    <source>
        <dbReference type="SAM" id="Phobius"/>
    </source>
</evidence>
<protein>
    <submittedName>
        <fullName evidence="2">Uncharacterized protein</fullName>
    </submittedName>
</protein>